<protein>
    <submittedName>
        <fullName evidence="1">Uncharacterized protein</fullName>
    </submittedName>
</protein>
<comment type="caution">
    <text evidence="1">The sequence shown here is derived from an EMBL/GenBank/DDBJ whole genome shotgun (WGS) entry which is preliminary data.</text>
</comment>
<evidence type="ECO:0000313" key="2">
    <source>
        <dbReference type="Proteomes" id="UP000282876"/>
    </source>
</evidence>
<dbReference type="VEuPathDB" id="MicrosporidiaDB:TUBRATIS_28860"/>
<dbReference type="OrthoDB" id="2190041at2759"/>
<organism evidence="1 2">
    <name type="scientific">Tubulinosema ratisbonensis</name>
    <dbReference type="NCBI Taxonomy" id="291195"/>
    <lineage>
        <taxon>Eukaryota</taxon>
        <taxon>Fungi</taxon>
        <taxon>Fungi incertae sedis</taxon>
        <taxon>Microsporidia</taxon>
        <taxon>Tubulinosematoidea</taxon>
        <taxon>Tubulinosematidae</taxon>
        <taxon>Tubulinosema</taxon>
    </lineage>
</organism>
<sequence length="238" mass="28018">MYFLKNIKTNENLKIKEVSNRTFLTSEKMKSKESILPYNLFYFDTQEILPNKFIKLKHFLFQPKIGPSCETDRSINNFRVLPKKSKIPSEKSTNALIPVEVYSQVLPSLDYSSDTLEGYFKIEKMLSKKLLKSIKKHSFDEELSLKQKILFFFQEAEKNVFLSKEMKEEYGTKSKLNKDRINVMIIIFTLMVNGWECDLEKFSKIRRLNDLLKLVGCKVINNKVKLTSAPKYKTIRKK</sequence>
<accession>A0A437AHM2</accession>
<gene>
    <name evidence="1" type="ORF">TUBRATIS_28860</name>
</gene>
<proteinExistence type="predicted"/>
<evidence type="ECO:0000313" key="1">
    <source>
        <dbReference type="EMBL" id="RVD90693.1"/>
    </source>
</evidence>
<dbReference type="AlphaFoldDB" id="A0A437AHM2"/>
<name>A0A437AHM2_9MICR</name>
<keyword evidence="2" id="KW-1185">Reference proteome</keyword>
<reference evidence="1 2" key="1">
    <citation type="submission" date="2018-10" db="EMBL/GenBank/DDBJ databases">
        <title>Draft genome sequence of the microsporidian Tubulinosema ratisbonensis.</title>
        <authorList>
            <person name="Polonais V."/>
            <person name="Peyretaillade E."/>
            <person name="Niehus S."/>
            <person name="Wawrzyniak I."/>
            <person name="Franchet A."/>
            <person name="Gaspin C."/>
            <person name="Reichstadt M."/>
            <person name="Belser C."/>
            <person name="Labadie K."/>
            <person name="Delbac F."/>
            <person name="Ferrandon D."/>
        </authorList>
    </citation>
    <scope>NUCLEOTIDE SEQUENCE [LARGE SCALE GENOMIC DNA]</scope>
    <source>
        <strain evidence="1 2">Franzen</strain>
    </source>
</reference>
<dbReference type="Proteomes" id="UP000282876">
    <property type="component" value="Unassembled WGS sequence"/>
</dbReference>
<dbReference type="EMBL" id="RCSS01000809">
    <property type="protein sequence ID" value="RVD90693.1"/>
    <property type="molecule type" value="Genomic_DNA"/>
</dbReference>